<dbReference type="Proteomes" id="UP000204225">
    <property type="component" value="Segment"/>
</dbReference>
<evidence type="ECO:0000313" key="1">
    <source>
        <dbReference type="EMBL" id="AGM15557.1"/>
    </source>
</evidence>
<name>A0AC59EX55_9VIRU</name>
<reference evidence="1 2" key="1">
    <citation type="journal article" date="2013" name="Proc. Natl. Acad. Sci. U.S.A.">
        <title>Genome of Phaeocystis globosa virus PgV-16T highlights the common ancestry of the largest known DNA viruses infecting eukaryotes.</title>
        <authorList>
            <person name="Santini S."/>
            <person name="Jeudy S."/>
            <person name="Bartoli J."/>
            <person name="Poirot O."/>
            <person name="Lescot M."/>
            <person name="Abergel C."/>
            <person name="Barbe V."/>
            <person name="Wommack K.E."/>
            <person name="Noordeloos A.A."/>
            <person name="Brussaard C.P."/>
            <person name="Claverie J.M."/>
        </authorList>
    </citation>
    <scope>NUCLEOTIDE SEQUENCE [LARGE SCALE GENOMIC DNA]</scope>
    <source>
        <strain evidence="1 2">16T</strain>
    </source>
</reference>
<gene>
    <name evidence="1" type="ORF">PGCG_00246</name>
</gene>
<dbReference type="EMBL" id="KC662249">
    <property type="protein sequence ID" value="AGM15557.1"/>
    <property type="molecule type" value="Genomic_DNA"/>
</dbReference>
<organism evidence="1 2">
    <name type="scientific">Phaeocystis globosa virus PgV-16T</name>
    <dbReference type="NCBI Taxonomy" id="3071227"/>
    <lineage>
        <taxon>Viruses</taxon>
        <taxon>Varidnaviria</taxon>
        <taxon>Bamfordvirae</taxon>
        <taxon>Nucleocytoviricota</taxon>
        <taxon>Megaviricetes</taxon>
        <taxon>Imitervirales</taxon>
        <taxon>Mesomimiviridae</taxon>
        <taxon>Tethysvirus</taxon>
        <taxon>Tethysvirus hollandense</taxon>
    </lineage>
</organism>
<accession>A0AC59EX55</accession>
<evidence type="ECO:0000313" key="2">
    <source>
        <dbReference type="Proteomes" id="UP000204225"/>
    </source>
</evidence>
<sequence>MNRVTNLFGDVKKRIIASTPYGTERFLASSGEFLNTNTLIAKATFLLLVIIIFVSLFYFFSRLIMYIIMPSESPYIIKGMKDATQSMTIPQTYADKNSVPIFRSKDEHDGVEFTYSFWMYVNDLTYNESKDFKHVFHKGSSSKSDGKLDGVYGPNNAPGVYLYTGKKNVADDLLEKFPVLGMMVRLNVFHDNEDENNPYKYYDDIYVDAIPIKKWVNVVIRVTGQNIVDIYVNGTLTKRHKLSNIVKQNYDNLYVNLNGGFGGNLSNLKYYNYAIGTFEIYKITSDGPDLTINENTSLKKAKPYYLSSQWYFDNTDPLH</sequence>
<proteinExistence type="predicted"/>
<protein>
    <submittedName>
        <fullName evidence="1">Uncharacterized protein</fullName>
    </submittedName>
</protein>
<keyword evidence="2" id="KW-1185">Reference proteome</keyword>